<dbReference type="CDD" id="cd03141">
    <property type="entry name" value="GATase1_Hsp31_like"/>
    <property type="match status" value="1"/>
</dbReference>
<dbReference type="AlphaFoldDB" id="A0A8T9Q4M7"/>
<evidence type="ECO:0000313" key="6">
    <source>
        <dbReference type="EMBL" id="UOQ72015.1"/>
    </source>
</evidence>
<keyword evidence="7" id="KW-1185">Reference proteome</keyword>
<dbReference type="Proteomes" id="UP000831796">
    <property type="component" value="Chromosome"/>
</dbReference>
<keyword evidence="6" id="KW-0315">Glutamine amidotransferase</keyword>
<keyword evidence="1" id="KW-0346">Stress response</keyword>
<dbReference type="KEGG" id="hcu:MUN79_26090"/>
<dbReference type="GO" id="GO:0019172">
    <property type="term" value="F:glyoxalase III activity"/>
    <property type="evidence" value="ECO:0007669"/>
    <property type="project" value="TreeGrafter"/>
</dbReference>
<organism evidence="6 7">
    <name type="scientific">Hymenobacter cellulosilyticus</name>
    <dbReference type="NCBI Taxonomy" id="2932248"/>
    <lineage>
        <taxon>Bacteria</taxon>
        <taxon>Pseudomonadati</taxon>
        <taxon>Bacteroidota</taxon>
        <taxon>Cytophagia</taxon>
        <taxon>Cytophagales</taxon>
        <taxon>Hymenobacteraceae</taxon>
        <taxon>Hymenobacter</taxon>
    </lineage>
</organism>
<dbReference type="InterPro" id="IPR002818">
    <property type="entry name" value="DJ-1/PfpI"/>
</dbReference>
<dbReference type="PANTHER" id="PTHR48094">
    <property type="entry name" value="PROTEIN/NUCLEIC ACID DEGLYCASE DJ-1-RELATED"/>
    <property type="match status" value="1"/>
</dbReference>
<dbReference type="PANTHER" id="PTHR48094:SF11">
    <property type="entry name" value="GLUTATHIONE-INDEPENDENT GLYOXALASE HSP31-RELATED"/>
    <property type="match status" value="1"/>
</dbReference>
<gene>
    <name evidence="6" type="ORF">MUN79_26090</name>
</gene>
<evidence type="ECO:0000256" key="1">
    <source>
        <dbReference type="ARBA" id="ARBA00023016"/>
    </source>
</evidence>
<evidence type="ECO:0000256" key="2">
    <source>
        <dbReference type="ARBA" id="ARBA00023239"/>
    </source>
</evidence>
<evidence type="ECO:0000256" key="3">
    <source>
        <dbReference type="ARBA" id="ARBA00038493"/>
    </source>
</evidence>
<evidence type="ECO:0000313" key="7">
    <source>
        <dbReference type="Proteomes" id="UP000831796"/>
    </source>
</evidence>
<accession>A0A8T9Q4M7</accession>
<dbReference type="SUPFAM" id="SSF52317">
    <property type="entry name" value="Class I glutamine amidotransferase-like"/>
    <property type="match status" value="1"/>
</dbReference>
<dbReference type="InterPro" id="IPR029062">
    <property type="entry name" value="Class_I_gatase-like"/>
</dbReference>
<comment type="similarity">
    <text evidence="3">Belongs to the peptidase C56 family. HSP31-like subfamily.</text>
</comment>
<keyword evidence="2" id="KW-0456">Lyase</keyword>
<dbReference type="RefSeq" id="WP_244675414.1">
    <property type="nucleotide sequence ID" value="NZ_CP095046.1"/>
</dbReference>
<feature type="region of interest" description="Disordered" evidence="4">
    <location>
        <begin position="9"/>
        <end position="32"/>
    </location>
</feature>
<sequence length="279" mass="30343">MAPMILLQQDDGSGLQSTHENETHAHAHPQARHHPGALLLLIGSLTAQAQKQNRSTMKKKILFVVTSHDTKGSTGEKTGYYLSEVSHAWKVLTAAGYEIDFVSPKGGNPPVDGFDLTDPENKEFWENKQYHQKISHSLKPAEVRPEEYAAIYYAGGHGAMWDLPDNAAIASIAAAIYQRNGLVAAVCHGPAGLVNIKLSDGSYLVAGKKINGFSNEEEALVKLTTVVPFLLENKLIERGGQYEKSAPWQTHVTSDQRVITGQNPQSAKAVAEAIRDGLK</sequence>
<evidence type="ECO:0000259" key="5">
    <source>
        <dbReference type="Pfam" id="PF01965"/>
    </source>
</evidence>
<dbReference type="Pfam" id="PF01965">
    <property type="entry name" value="DJ-1_PfpI"/>
    <property type="match status" value="1"/>
</dbReference>
<dbReference type="GO" id="GO:0019243">
    <property type="term" value="P:methylglyoxal catabolic process to D-lactate via S-lactoyl-glutathione"/>
    <property type="evidence" value="ECO:0007669"/>
    <property type="project" value="TreeGrafter"/>
</dbReference>
<protein>
    <submittedName>
        <fullName evidence="6">Type 1 glutamine amidotransferase domain-containing protein</fullName>
    </submittedName>
</protein>
<reference evidence="6" key="1">
    <citation type="submission" date="2022-04" db="EMBL/GenBank/DDBJ databases">
        <title>Hymenobacter sp. isolated from the air.</title>
        <authorList>
            <person name="Won M."/>
            <person name="Lee C.-M."/>
            <person name="Woen H.-Y."/>
            <person name="Kwon S.-W."/>
        </authorList>
    </citation>
    <scope>NUCLEOTIDE SEQUENCE</scope>
    <source>
        <strain evidence="6">5116S-3</strain>
    </source>
</reference>
<dbReference type="InterPro" id="IPR050325">
    <property type="entry name" value="Prot/Nucl_acid_deglycase"/>
</dbReference>
<evidence type="ECO:0000256" key="4">
    <source>
        <dbReference type="SAM" id="MobiDB-lite"/>
    </source>
</evidence>
<dbReference type="Gene3D" id="3.40.50.880">
    <property type="match status" value="1"/>
</dbReference>
<feature type="domain" description="DJ-1/PfpI" evidence="5">
    <location>
        <begin position="83"/>
        <end position="274"/>
    </location>
</feature>
<name>A0A8T9Q4M7_9BACT</name>
<dbReference type="GO" id="GO:0005737">
    <property type="term" value="C:cytoplasm"/>
    <property type="evidence" value="ECO:0007669"/>
    <property type="project" value="TreeGrafter"/>
</dbReference>
<dbReference type="EMBL" id="CP095046">
    <property type="protein sequence ID" value="UOQ72015.1"/>
    <property type="molecule type" value="Genomic_DNA"/>
</dbReference>
<proteinExistence type="inferred from homology"/>